<name>A0A419SNI2_9BACL</name>
<dbReference type="EMBL" id="MCHY01000006">
    <property type="protein sequence ID" value="RKD25779.1"/>
    <property type="molecule type" value="Genomic_DNA"/>
</dbReference>
<evidence type="ECO:0000256" key="3">
    <source>
        <dbReference type="SAM" id="MobiDB-lite"/>
    </source>
</evidence>
<evidence type="ECO:0000313" key="7">
    <source>
        <dbReference type="EMBL" id="RKD25779.1"/>
    </source>
</evidence>
<dbReference type="Pfam" id="PF03538">
    <property type="entry name" value="VRP1"/>
    <property type="match status" value="1"/>
</dbReference>
<proteinExistence type="predicted"/>
<dbReference type="Pfam" id="PF20220">
    <property type="entry name" value="ABC_toxin_N"/>
    <property type="match status" value="1"/>
</dbReference>
<reference evidence="7 8" key="1">
    <citation type="submission" date="2016-08" db="EMBL/GenBank/DDBJ databases">
        <title>Novel Firmicute Genomes.</title>
        <authorList>
            <person name="Poppleton D.I."/>
            <person name="Gribaldo S."/>
        </authorList>
    </citation>
    <scope>NUCLEOTIDE SEQUENCE [LARGE SCALE GENOMIC DNA]</scope>
    <source>
        <strain evidence="7 8">RAOx-1</strain>
    </source>
</reference>
<accession>A0A419SNI2</accession>
<dbReference type="OrthoDB" id="9781691at2"/>
<protein>
    <recommendedName>
        <fullName evidence="9">Virulence plasmid A protein</fullName>
    </recommendedName>
</protein>
<evidence type="ECO:0008006" key="9">
    <source>
        <dbReference type="Google" id="ProtNLM"/>
    </source>
</evidence>
<dbReference type="InterPro" id="IPR040840">
    <property type="entry name" value="TcA_TcB_BD"/>
</dbReference>
<feature type="domain" description="Neuraminidase-like" evidence="5">
    <location>
        <begin position="1706"/>
        <end position="1848"/>
    </location>
</feature>
<evidence type="ECO:0000259" key="4">
    <source>
        <dbReference type="Pfam" id="PF18276"/>
    </source>
</evidence>
<evidence type="ECO:0000259" key="5">
    <source>
        <dbReference type="Pfam" id="PF18413"/>
    </source>
</evidence>
<dbReference type="RefSeq" id="WP_120188455.1">
    <property type="nucleotide sequence ID" value="NZ_MCHY01000006.1"/>
</dbReference>
<evidence type="ECO:0000313" key="8">
    <source>
        <dbReference type="Proteomes" id="UP000284219"/>
    </source>
</evidence>
<gene>
    <name evidence="7" type="ORF">BEP19_02230</name>
</gene>
<feature type="region of interest" description="Disordered" evidence="3">
    <location>
        <begin position="3086"/>
        <end position="3115"/>
    </location>
</feature>
<sequence length="3185" mass="360092">MSIYQLTGNARDRSKDLGVSALRIEIKHKQAVIGEAKTDQTGQFTMRLDLAGIERPLRKNLDVQLKEFLQKMLKDRPLTTPGMKMRLERLQAQQEEQFEKQFARQFEQELNELTVDVYFQNQLLKSVKHEFKWEHDKRTGLLAITFDAKELPSKQEEPTQKGSELRVQGRVLKVDGSPLPDGIARAYDKRLRVEEQLAEVKVGRDGRYLIQTTVASDYINLLLRVFDADGTELGASPVLHHATLDEQVDIIISGEKIKLASEFEIVEQGLSPHLDGAEAASLTDEEVDFLKEQTGLDSQQITHYVLAHQLQAETKAPLETLYGALRMENPMSLTDFLVKDSDVLVQAAQKAVELNLISESGDEKTFVTQLDNYSVKKMLESPQDGVRLQLGALVKLTGMTSKQQQTFVQHALAFKGDANVFWTELSQQGVLSEKAVKEVQTTLKIGVVTAGHAPLTSVLKKQFEQGQFTALRDLGRLKQQDWLRLIDQSAGDDQADAVPDGISGDTDQDKRVTYARVLSRTVEDAFPTAVFAERLREDHQAQPLYRDLLKTLDVNPDFELGAMSIEQSIEQHPDILKGASDREKVIDGLKRARRAFLLAPRFEKYDAVKVLLDDQLDSATRVASMDQETFIQAYSVKLGGAERAQVVHKNALQRASMTQSMIASLGRHFHQNTPMVIPSHDQLLDNSLFMFGDGVDASSQKRMTKSIDEAKAKWADLFGRIDYCDCEPCRSVYSPAAYLTDLLHFLQDRPAEQKGRALELFFERRPDIGRILLNCENTNTTLPYIDLVNEVLEEQVFQLVGKTGQVARNTTLTADELRAHPEYLQPAAYEELKKAVYPWRLPFDLFAREATLYLDHIGVDRAEVMELLERESDEPTAVKIACERLGLYPIEYKLITATNGQSSQPENFWQFESKLEWVDTLKGDVPLVLKRAQLTFKECLALLRAEYVNPNAQFGIRFIGKADASESEGDLCDLGQAWFAYKGAEISGKEAEDLFADMLSRLHRFVRLQRALDWSTFELDLAIETLGTGVDPLLKTAGSSIIVKLAELVTLRKHSDLSLEELLSWFGDINTRAIPTLSESNEQQPLYHRLFLNRAVTSPINESFKLTSEGKLAGESESLTEHAETIQSVLRISAEEFTLLQNELSPTDQLSLAALSALYRHVSLARSMRITVVELLAYKQLSAHLPFASTRETIAFMGDVEEARMTRITVAEWGYWLQDTVGDSERAKMDEEITEFLTELRSGIVNLYAEERLQASGDDSEEAKDRQLLDGQQRREQWIKDRLAGLLSVDAIAGQLLVEQIKTPGASVPVYEAILASELAAAPSVPEVETDESGESDQSNVDQSDEQTEAAPSIELNINRASFSDIYDGIVRLQKAGQIVHRMEITGTYLPIVLAGGANEHWLDLGQLPTATESESASFTAGLKLQRVLNKQQQTRPRKGDRAFLALLAFMFQSGQDAVNRPQVVDELSAYFGWDSQALTKIIGPEGLDLSSEEIADIDTIERLEQIFRILSRSQLSVEGLFTLTTAEVSEEMARRARLAAKAKYDEQAWIAIAEGIRNTLREEQRQALVDYIVVRNTDISDANDLFGHLLIDVEMSSCKQTSRITQAISSAQLFVERCLMNLEEPVLSSADAKEWKQWRKRYRVWEANRQVFLYPENWIEPELRTEKSPFFKDLEDELMQGDVTTEAVERAYRGYLEKLMEVSNLEVAGLYHETENGTGTDIVHVFARTRNIPRVYFYRQRVNDSRWTAWERIDLDIEGDHLIPTVFNRRLTLFWPIFTERVVEEIPSEKASNADKMPKKYWEIKLAWSVFQDGKWSPKQTTEDVIVTGKGSHQLLKKESIYFQAQSEIIACYDGQDYLIGMFSYDFSVNQVKRHIPIANVWRLPEQVQQANFSLVMSTIAPEAPKIWTRERMGLQSHGSLILPAQNHAKEIVNQVVLKKQAPYLLLPDTKETAQFRSQGVFFVVDRENQRTFFVKPKDAYGRASILGGDLGWLPPEFVFDPGRYGNFDLIDQHDLLITGRVKFPIAPQLNADWTVGTPIAGNPAAQIPIANEPFLDGSVGGRINPQIGNQHFDFSDVGMPDRNVNRMLMMEPTTGAMSGSIANFYTLGEGYGPALMQLKGKRYTFYTFYHPYVIELNKNLIRYGVDGLLDPKVGSLLYCQQFPNQFEFSAYEPQKEFVSDCPVASDLDFSADGAYSLYNWELFFHIPFLIASRLSQHQRFEEAQKWYHAIFDPTTPLSEQEKKKSEQPGARRFWKVKPFYEEEVRRLREMLLLINRLDEAPAVTEDCSQQSLLESLAEQVKEWERNPFDPHVIANLRPIAYMKSVVMKYVDNLIAWGDNLFQQATRESIDEATHIYTLAAQILGERPHSIPAPQESVALSFKDLMDNEALDRLSNAEIEVEDLLPQLPETMGPGNASSLPLGRSLFFCVPKNDKLTGYWNTVEDRLFKIRHCLDIEGQAQQLPLFAPPIDPGMLVKAAAAGADISRAVNELHAPLPHYRYQTLHRKALELCQDVSGLGSALLAALEKKDGEQLAHLRSTHGIQLQEAGLEIRAQRIAEAKEAVAGLERYYEVVDDRRSHYTWLIEEDLNLWEKGHYKLALAAVGLRTISQFMTFGAAPIASLPDVTIGVAGTFGSPVATATTIGGQKSASTLKGFADAFNIMGSVAESGGQLAAVFGSYARRREEWKFQRDQAYRELDRIKVQILEANIRIAITERELGDAKLQIEQAKVEEDFLVQKFTNENLYNWMVTQLSNLYFQSYELAYTTAKRAEKAYQFELGRHQETFITFGHWDNLRRGLLSGERLRFELQRMDVAYLNNDRREFELNKDISLLQLDPYQLIRLRETGECEIHLPETLFDYDYPGHYMRRIKAVRMTIPCVSGPYTSVNATLTLTKGKTRLNSDPNKAEFYETVGAFHTMVTSHAQQDAGLFELNFQDARYLPFEGAGADSSWLLELPKDTNHFDFATISDVLLHVSYTSRDGGKRLREKAREERDAVLKDSGLIATFSAKQHLSAAWHEFLNDPNPQTDAHELHVELRTDGFRASSKHEVRFDRDQQVILLVKVNDSVELDELTLTIEGKPITFKAGTQSKPADGEAGQNGPPTGLNSEDKQRPQEALTGIKNIFMGEVSASEINPADWTITIRDQDIPDALKATDEQGARNGLDRTLFEDIWIVCHYTLEARA</sequence>
<dbReference type="Pfam" id="PF18413">
    <property type="entry name" value="Neuraminidase"/>
    <property type="match status" value="1"/>
</dbReference>
<feature type="domain" description="ABC toxin N-terminal" evidence="6">
    <location>
        <begin position="1560"/>
        <end position="1676"/>
    </location>
</feature>
<keyword evidence="2" id="KW-0175">Coiled coil</keyword>
<keyword evidence="1" id="KW-0843">Virulence</keyword>
<evidence type="ECO:0000256" key="2">
    <source>
        <dbReference type="SAM" id="Coils"/>
    </source>
</evidence>
<dbReference type="Proteomes" id="UP000284219">
    <property type="component" value="Unassembled WGS sequence"/>
</dbReference>
<dbReference type="InterPro" id="IPR041079">
    <property type="entry name" value="Neuraminidase-like"/>
</dbReference>
<feature type="coiled-coil region" evidence="2">
    <location>
        <begin position="2699"/>
        <end position="2733"/>
    </location>
</feature>
<dbReference type="Pfam" id="PF18276">
    <property type="entry name" value="TcA_TcB_BD"/>
    <property type="match status" value="1"/>
</dbReference>
<dbReference type="InterPro" id="IPR018003">
    <property type="entry name" value="Insecticidal_toxin/plasmid_vir"/>
</dbReference>
<evidence type="ECO:0000259" key="6">
    <source>
        <dbReference type="Pfam" id="PF20220"/>
    </source>
</evidence>
<comment type="caution">
    <text evidence="7">The sequence shown here is derived from an EMBL/GenBank/DDBJ whole genome shotgun (WGS) entry which is preliminary data.</text>
</comment>
<feature type="region of interest" description="Disordered" evidence="3">
    <location>
        <begin position="1322"/>
        <end position="1354"/>
    </location>
</feature>
<feature type="domain" description="Tc toxin complex TcA C-terminal TcB-binding" evidence="4">
    <location>
        <begin position="2705"/>
        <end position="2980"/>
    </location>
</feature>
<evidence type="ECO:0000256" key="1">
    <source>
        <dbReference type="ARBA" id="ARBA00023026"/>
    </source>
</evidence>
<organism evidence="7 8">
    <name type="scientific">Ammoniphilus oxalaticus</name>
    <dbReference type="NCBI Taxonomy" id="66863"/>
    <lineage>
        <taxon>Bacteria</taxon>
        <taxon>Bacillati</taxon>
        <taxon>Bacillota</taxon>
        <taxon>Bacilli</taxon>
        <taxon>Bacillales</taxon>
        <taxon>Paenibacillaceae</taxon>
        <taxon>Aneurinibacillus group</taxon>
        <taxon>Ammoniphilus</taxon>
    </lineage>
</organism>
<keyword evidence="8" id="KW-1185">Reference proteome</keyword>
<dbReference type="InterPro" id="IPR046839">
    <property type="entry name" value="ABC_toxin_N"/>
</dbReference>